<dbReference type="Gene3D" id="2.10.25.10">
    <property type="entry name" value="Laminin"/>
    <property type="match status" value="3"/>
</dbReference>
<evidence type="ECO:0000256" key="3">
    <source>
        <dbReference type="ARBA" id="ARBA00023157"/>
    </source>
</evidence>
<dbReference type="SUPFAM" id="SSF57184">
    <property type="entry name" value="Growth factor receptor domain"/>
    <property type="match status" value="1"/>
</dbReference>
<evidence type="ECO:0000313" key="6">
    <source>
        <dbReference type="Ensembl" id="ENSACAP00000036994.1"/>
    </source>
</evidence>
<feature type="domain" description="EGF-like" evidence="5">
    <location>
        <begin position="91"/>
        <end position="130"/>
    </location>
</feature>
<name>A0A803TP54_ANOCA</name>
<accession>A0A803TP54</accession>
<dbReference type="SUPFAM" id="SSF57196">
    <property type="entry name" value="EGF/Laminin"/>
    <property type="match status" value="1"/>
</dbReference>
<feature type="domain" description="EGF-like" evidence="5">
    <location>
        <begin position="131"/>
        <end position="172"/>
    </location>
</feature>
<dbReference type="GeneTree" id="ENSGT00940000158234"/>
<dbReference type="PROSITE" id="PS01186">
    <property type="entry name" value="EGF_2"/>
    <property type="match status" value="3"/>
</dbReference>
<dbReference type="InterPro" id="IPR000742">
    <property type="entry name" value="EGF"/>
</dbReference>
<dbReference type="PROSITE" id="PS01187">
    <property type="entry name" value="EGF_CA"/>
    <property type="match status" value="1"/>
</dbReference>
<reference evidence="6" key="1">
    <citation type="submission" date="2009-12" db="EMBL/GenBank/DDBJ databases">
        <title>The Genome Sequence of Anolis carolinensis (Green Anole Lizard).</title>
        <authorList>
            <consortium name="The Genome Sequencing Platform"/>
            <person name="Di Palma F."/>
            <person name="Alfoldi J."/>
            <person name="Heiman D."/>
            <person name="Young S."/>
            <person name="Grabherr M."/>
            <person name="Johnson J."/>
            <person name="Lander E.S."/>
            <person name="Lindblad-Toh K."/>
        </authorList>
    </citation>
    <scope>NUCLEOTIDE SEQUENCE [LARGE SCALE GENOMIC DNA]</scope>
    <source>
        <strain evidence="6">JBL SC #1</strain>
    </source>
</reference>
<dbReference type="GO" id="GO:0005509">
    <property type="term" value="F:calcium ion binding"/>
    <property type="evidence" value="ECO:0007669"/>
    <property type="project" value="InterPro"/>
</dbReference>
<organism evidence="6 7">
    <name type="scientific">Anolis carolinensis</name>
    <name type="common">Green anole</name>
    <name type="synonym">American chameleon</name>
    <dbReference type="NCBI Taxonomy" id="28377"/>
    <lineage>
        <taxon>Eukaryota</taxon>
        <taxon>Metazoa</taxon>
        <taxon>Chordata</taxon>
        <taxon>Craniata</taxon>
        <taxon>Vertebrata</taxon>
        <taxon>Euteleostomi</taxon>
        <taxon>Lepidosauria</taxon>
        <taxon>Squamata</taxon>
        <taxon>Bifurcata</taxon>
        <taxon>Unidentata</taxon>
        <taxon>Episquamata</taxon>
        <taxon>Toxicofera</taxon>
        <taxon>Iguania</taxon>
        <taxon>Dactyloidae</taxon>
        <taxon>Anolis</taxon>
    </lineage>
</organism>
<keyword evidence="7" id="KW-1185">Reference proteome</keyword>
<reference evidence="6" key="3">
    <citation type="submission" date="2025-09" db="UniProtKB">
        <authorList>
            <consortium name="Ensembl"/>
        </authorList>
    </citation>
    <scope>IDENTIFICATION</scope>
</reference>
<evidence type="ECO:0000256" key="1">
    <source>
        <dbReference type="ARBA" id="ARBA00022536"/>
    </source>
</evidence>
<proteinExistence type="predicted"/>
<reference evidence="6" key="2">
    <citation type="submission" date="2025-08" db="UniProtKB">
        <authorList>
            <consortium name="Ensembl"/>
        </authorList>
    </citation>
    <scope>IDENTIFICATION</scope>
</reference>
<dbReference type="Proteomes" id="UP000001646">
    <property type="component" value="Unplaced"/>
</dbReference>
<dbReference type="InterPro" id="IPR001881">
    <property type="entry name" value="EGF-like_Ca-bd_dom"/>
</dbReference>
<dbReference type="PANTHER" id="PTHR24034">
    <property type="entry name" value="EGF-LIKE DOMAIN-CONTAINING PROTEIN"/>
    <property type="match status" value="1"/>
</dbReference>
<sequence length="175" mass="18912">MPHTTPLCKEGYCVCLGAFPFLQHFSFNLPLTSSPDVDECRRSPRPCAGGRCENSVGSFSCRCRAGYQADPSGAECHGMFRMRPSPPWNPLSKRCAKTPPPCANGRCYNTPGSFSCSCPSGYQLDPNQCLDIDECSTGTPCGPQGRCFNTEGSFRCQCNRGYRTEGTGSSCVGEC</sequence>
<keyword evidence="3" id="KW-1015">Disulfide bond</keyword>
<evidence type="ECO:0000259" key="5">
    <source>
        <dbReference type="PROSITE" id="PS50026"/>
    </source>
</evidence>
<dbReference type="PANTHER" id="PTHR24034:SF204">
    <property type="entry name" value="ADHESION G PROTEIN-COUPLED RECEPTOR E1"/>
    <property type="match status" value="1"/>
</dbReference>
<dbReference type="CDD" id="cd00054">
    <property type="entry name" value="EGF_CA"/>
    <property type="match status" value="3"/>
</dbReference>
<dbReference type="AlphaFoldDB" id="A0A803TP54"/>
<dbReference type="Ensembl" id="ENSACAT00000052157.1">
    <property type="protein sequence ID" value="ENSACAP00000036994.1"/>
    <property type="gene ID" value="ENSACAG00000041891.1"/>
</dbReference>
<protein>
    <recommendedName>
        <fullName evidence="5">EGF-like domain-containing protein</fullName>
    </recommendedName>
</protein>
<dbReference type="SMART" id="SM00179">
    <property type="entry name" value="EGF_CA"/>
    <property type="match status" value="3"/>
</dbReference>
<evidence type="ECO:0000256" key="4">
    <source>
        <dbReference type="PROSITE-ProRule" id="PRU00076"/>
    </source>
</evidence>
<dbReference type="InterPro" id="IPR009030">
    <property type="entry name" value="Growth_fac_rcpt_cys_sf"/>
</dbReference>
<dbReference type="InterPro" id="IPR050751">
    <property type="entry name" value="ECM_structural_protein"/>
</dbReference>
<dbReference type="Pfam" id="PF07645">
    <property type="entry name" value="EGF_CA"/>
    <property type="match status" value="3"/>
</dbReference>
<dbReference type="InterPro" id="IPR000152">
    <property type="entry name" value="EGF-type_Asp/Asn_hydroxyl_site"/>
</dbReference>
<comment type="caution">
    <text evidence="4">Lacks conserved residue(s) required for the propagation of feature annotation.</text>
</comment>
<keyword evidence="1 4" id="KW-0245">EGF-like domain</keyword>
<feature type="domain" description="EGF-like" evidence="5">
    <location>
        <begin position="36"/>
        <end position="77"/>
    </location>
</feature>
<dbReference type="SMART" id="SM00181">
    <property type="entry name" value="EGF"/>
    <property type="match status" value="3"/>
</dbReference>
<dbReference type="PROSITE" id="PS50026">
    <property type="entry name" value="EGF_3"/>
    <property type="match status" value="3"/>
</dbReference>
<dbReference type="InterPro" id="IPR018097">
    <property type="entry name" value="EGF_Ca-bd_CS"/>
</dbReference>
<evidence type="ECO:0000313" key="7">
    <source>
        <dbReference type="Proteomes" id="UP000001646"/>
    </source>
</evidence>
<dbReference type="InterPro" id="IPR049883">
    <property type="entry name" value="NOTCH1_EGF-like"/>
</dbReference>
<evidence type="ECO:0000256" key="2">
    <source>
        <dbReference type="ARBA" id="ARBA00022737"/>
    </source>
</evidence>
<keyword evidence="2" id="KW-0677">Repeat</keyword>
<dbReference type="PROSITE" id="PS00010">
    <property type="entry name" value="ASX_HYDROXYL"/>
    <property type="match status" value="3"/>
</dbReference>